<dbReference type="EMBL" id="CP001646">
    <property type="protein sequence ID" value="ACS65944.1"/>
    <property type="molecule type" value="Genomic_DNA"/>
</dbReference>
<accession>C6BQ97</accession>
<sequence length="97" mass="10290">MDGNHTMASACQHAAQRARGILSQRTYSRTGQHDDSADRKAPLKTTDASIDLHQLPHIAIDAIASGLAATAMVIEMMALRVQGDLAGHGQAQGQTKE</sequence>
<protein>
    <submittedName>
        <fullName evidence="2">Uncharacterized protein</fullName>
    </submittedName>
</protein>
<dbReference type="HOGENOM" id="CLU_2344606_0_0_4"/>
<gene>
    <name evidence="2" type="ordered locus">Rpic12D_4706</name>
</gene>
<dbReference type="KEGG" id="rpf:Rpic12D_4706"/>
<dbReference type="AlphaFoldDB" id="C6BQ97"/>
<geneLocation type="plasmid" evidence="2">
    <name>pRp12D01</name>
</geneLocation>
<keyword evidence="2" id="KW-0614">Plasmid</keyword>
<proteinExistence type="predicted"/>
<evidence type="ECO:0000313" key="2">
    <source>
        <dbReference type="EMBL" id="ACS65944.1"/>
    </source>
</evidence>
<organism evidence="2">
    <name type="scientific">Ralstonia pickettii (strain 12D)</name>
    <dbReference type="NCBI Taxonomy" id="428406"/>
    <lineage>
        <taxon>Bacteria</taxon>
        <taxon>Pseudomonadati</taxon>
        <taxon>Pseudomonadota</taxon>
        <taxon>Betaproteobacteria</taxon>
        <taxon>Burkholderiales</taxon>
        <taxon>Burkholderiaceae</taxon>
        <taxon>Ralstonia</taxon>
    </lineage>
</organism>
<reference evidence="2" key="1">
    <citation type="submission" date="2009-06" db="EMBL/GenBank/DDBJ databases">
        <title>Complete sequence plasmid 1 of Ralstonia pickettii 12D.</title>
        <authorList>
            <consortium name="US DOE Joint Genome Institute"/>
            <person name="Lucas S."/>
            <person name="Copeland A."/>
            <person name="Lapidus A."/>
            <person name="Glavina del Rio T."/>
            <person name="Dalin E."/>
            <person name="Tice H."/>
            <person name="Bruce D."/>
            <person name="Goodwin L."/>
            <person name="Pitluck S."/>
            <person name="Sims D."/>
            <person name="Meincke L."/>
            <person name="Brettin T."/>
            <person name="Detter J.C."/>
            <person name="Han C."/>
            <person name="Larimer F."/>
            <person name="Land M."/>
            <person name="Hauser L."/>
            <person name="Kyrpides N."/>
            <person name="Ovchinnikova G."/>
            <person name="Marsh T."/>
            <person name="Richardson P."/>
        </authorList>
    </citation>
    <scope>NUCLEOTIDE SEQUENCE [LARGE SCALE GENOMIC DNA]</scope>
    <source>
        <plasmid evidence="2">12D</plasmid>
        <plasmid evidence="2">pRp12D01</plasmid>
    </source>
</reference>
<evidence type="ECO:0000256" key="1">
    <source>
        <dbReference type="SAM" id="MobiDB-lite"/>
    </source>
</evidence>
<feature type="compositionally biased region" description="Basic and acidic residues" evidence="1">
    <location>
        <begin position="31"/>
        <end position="41"/>
    </location>
</feature>
<name>C6BQ97_RALP1</name>
<feature type="region of interest" description="Disordered" evidence="1">
    <location>
        <begin position="1"/>
        <end position="42"/>
    </location>
</feature>